<sequence length="89" mass="9889">MISLEVIFVDIEADIPILIDRLSKTTGLILDVGTGRGAMAENLAKKGYHVVTVEYSEERIKETRQDFEGRGIENVLFIHADAQALPFLS</sequence>
<protein>
    <submittedName>
        <fullName evidence="2">Class I SAM-dependent methyltransferase</fullName>
    </submittedName>
</protein>
<keyword evidence="2" id="KW-0808">Transferase</keyword>
<dbReference type="GO" id="GO:0008168">
    <property type="term" value="F:methyltransferase activity"/>
    <property type="evidence" value="ECO:0007669"/>
    <property type="project" value="UniProtKB-KW"/>
</dbReference>
<organism evidence="2 3">
    <name type="scientific">Calorimonas adulescens</name>
    <dbReference type="NCBI Taxonomy" id="2606906"/>
    <lineage>
        <taxon>Bacteria</taxon>
        <taxon>Bacillati</taxon>
        <taxon>Bacillota</taxon>
        <taxon>Clostridia</taxon>
        <taxon>Thermoanaerobacterales</taxon>
        <taxon>Thermoanaerobacteraceae</taxon>
        <taxon>Calorimonas</taxon>
    </lineage>
</organism>
<reference evidence="2 3" key="1">
    <citation type="submission" date="2019-08" db="EMBL/GenBank/DDBJ databases">
        <title>Calorimonas adulescens gen. nov., sp. nov., an anaerobic thermophilic bacterium from Sakhalin hot spring.</title>
        <authorList>
            <person name="Khomyakova M.A."/>
            <person name="Merkel A.Y."/>
            <person name="Novikov A."/>
            <person name="Bonch-Osmolovskaya E.A."/>
            <person name="Slobodkin A.I."/>
        </authorList>
    </citation>
    <scope>NUCLEOTIDE SEQUENCE [LARGE SCALE GENOMIC DNA]</scope>
    <source>
        <strain evidence="2 3">A05MB</strain>
    </source>
</reference>
<dbReference type="InterPro" id="IPR041698">
    <property type="entry name" value="Methyltransf_25"/>
</dbReference>
<dbReference type="CDD" id="cd02440">
    <property type="entry name" value="AdoMet_MTases"/>
    <property type="match status" value="1"/>
</dbReference>
<dbReference type="Proteomes" id="UP000322976">
    <property type="component" value="Unassembled WGS sequence"/>
</dbReference>
<comment type="caution">
    <text evidence="2">The sequence shown here is derived from an EMBL/GenBank/DDBJ whole genome shotgun (WGS) entry which is preliminary data.</text>
</comment>
<dbReference type="InterPro" id="IPR029063">
    <property type="entry name" value="SAM-dependent_MTases_sf"/>
</dbReference>
<dbReference type="Pfam" id="PF13649">
    <property type="entry name" value="Methyltransf_25"/>
    <property type="match status" value="1"/>
</dbReference>
<dbReference type="GO" id="GO:0032259">
    <property type="term" value="P:methylation"/>
    <property type="evidence" value="ECO:0007669"/>
    <property type="project" value="UniProtKB-KW"/>
</dbReference>
<name>A0A5D8QB35_9THEO</name>
<evidence type="ECO:0000313" key="3">
    <source>
        <dbReference type="Proteomes" id="UP000322976"/>
    </source>
</evidence>
<proteinExistence type="predicted"/>
<dbReference type="AlphaFoldDB" id="A0A5D8QB35"/>
<dbReference type="EMBL" id="VTPS01000011">
    <property type="protein sequence ID" value="TZE81692.1"/>
    <property type="molecule type" value="Genomic_DNA"/>
</dbReference>
<keyword evidence="2" id="KW-0489">Methyltransferase</keyword>
<evidence type="ECO:0000313" key="2">
    <source>
        <dbReference type="EMBL" id="TZE81692.1"/>
    </source>
</evidence>
<keyword evidence="3" id="KW-1185">Reference proteome</keyword>
<dbReference type="SUPFAM" id="SSF53335">
    <property type="entry name" value="S-adenosyl-L-methionine-dependent methyltransferases"/>
    <property type="match status" value="1"/>
</dbReference>
<dbReference type="Gene3D" id="3.40.50.150">
    <property type="entry name" value="Vaccinia Virus protein VP39"/>
    <property type="match status" value="1"/>
</dbReference>
<feature type="domain" description="Methyltransferase" evidence="1">
    <location>
        <begin position="29"/>
        <end position="87"/>
    </location>
</feature>
<accession>A0A5D8QB35</accession>
<evidence type="ECO:0000259" key="1">
    <source>
        <dbReference type="Pfam" id="PF13649"/>
    </source>
</evidence>
<gene>
    <name evidence="2" type="ORF">FWJ32_08065</name>
</gene>